<evidence type="ECO:0000313" key="3">
    <source>
        <dbReference type="EnsemblMetazoa" id="Aqu2.1.27744_001"/>
    </source>
</evidence>
<keyword evidence="2" id="KW-0472">Membrane</keyword>
<dbReference type="InParanoid" id="A0A1X7UIF4"/>
<protein>
    <recommendedName>
        <fullName evidence="4">OTU domain-containing protein</fullName>
    </recommendedName>
</protein>
<feature type="compositionally biased region" description="Gly residues" evidence="1">
    <location>
        <begin position="273"/>
        <end position="317"/>
    </location>
</feature>
<feature type="transmembrane region" description="Helical" evidence="2">
    <location>
        <begin position="208"/>
        <end position="228"/>
    </location>
</feature>
<feature type="transmembrane region" description="Helical" evidence="2">
    <location>
        <begin position="130"/>
        <end position="151"/>
    </location>
</feature>
<proteinExistence type="predicted"/>
<organism evidence="3">
    <name type="scientific">Amphimedon queenslandica</name>
    <name type="common">Sponge</name>
    <dbReference type="NCBI Taxonomy" id="400682"/>
    <lineage>
        <taxon>Eukaryota</taxon>
        <taxon>Metazoa</taxon>
        <taxon>Porifera</taxon>
        <taxon>Demospongiae</taxon>
        <taxon>Heteroscleromorpha</taxon>
        <taxon>Haplosclerida</taxon>
        <taxon>Niphatidae</taxon>
        <taxon>Amphimedon</taxon>
    </lineage>
</organism>
<feature type="transmembrane region" description="Helical" evidence="2">
    <location>
        <begin position="91"/>
        <end position="110"/>
    </location>
</feature>
<evidence type="ECO:0000256" key="1">
    <source>
        <dbReference type="SAM" id="MobiDB-lite"/>
    </source>
</evidence>
<sequence length="317" mass="33283">MSSLLMKSLPSQILGGDNRIMFITLVMKNFKEGAARILPGSPTTPLSDERVPNCTLDVPGDGNCLFYALSYVITRSMSQHYKLRKAIDRGLGREEAVIIQIWILFVVLALNKDYNVVFSSQAFTAGNYLLIQQYFCLIFEFLATEYVVMIINNGQSTYFTQGLQCGENEVRHGKRFKSPSKTFCYTLSDQWCFHNGGGASFQLHRFHIVIVLAIECIFFVAVLLLILLPPPLPLGMALGKLLFYRLSGRGPPSTEGGPPASGGRPPASSGGPPATGGGGGIGGGCGGIPASSGGGGGGPPAGGSGGGPRTTGGGGGG</sequence>
<keyword evidence="2" id="KW-1133">Transmembrane helix</keyword>
<reference evidence="3" key="1">
    <citation type="submission" date="2017-05" db="UniProtKB">
        <authorList>
            <consortium name="EnsemblMetazoa"/>
        </authorList>
    </citation>
    <scope>IDENTIFICATION</scope>
</reference>
<feature type="region of interest" description="Disordered" evidence="1">
    <location>
        <begin position="250"/>
        <end position="317"/>
    </location>
</feature>
<accession>A0A1X7UIF4</accession>
<keyword evidence="2" id="KW-0812">Transmembrane</keyword>
<name>A0A1X7UIF4_AMPQE</name>
<evidence type="ECO:0008006" key="4">
    <source>
        <dbReference type="Google" id="ProtNLM"/>
    </source>
</evidence>
<dbReference type="AlphaFoldDB" id="A0A1X7UIF4"/>
<dbReference type="EnsemblMetazoa" id="Aqu2.1.27744_001">
    <property type="protein sequence ID" value="Aqu2.1.27744_001"/>
    <property type="gene ID" value="Aqu2.1.27744"/>
</dbReference>
<feature type="compositionally biased region" description="Low complexity" evidence="1">
    <location>
        <begin position="256"/>
        <end position="272"/>
    </location>
</feature>
<dbReference type="Gene3D" id="3.90.70.80">
    <property type="match status" value="1"/>
</dbReference>
<evidence type="ECO:0000256" key="2">
    <source>
        <dbReference type="SAM" id="Phobius"/>
    </source>
</evidence>